<feature type="domain" description="D-isomer specific 2-hydroxyacid dehydrogenase NAD-binding" evidence="6">
    <location>
        <begin position="112"/>
        <end position="298"/>
    </location>
</feature>
<keyword evidence="8" id="KW-1185">Reference proteome</keyword>
<dbReference type="AlphaFoldDB" id="A0A0R2JNU7"/>
<comment type="similarity">
    <text evidence="1 4">Belongs to the D-isomer specific 2-hydroxyacid dehydrogenase family.</text>
</comment>
<dbReference type="OrthoDB" id="9805416at2"/>
<evidence type="ECO:0000313" key="8">
    <source>
        <dbReference type="Proteomes" id="UP000051565"/>
    </source>
</evidence>
<dbReference type="SUPFAM" id="SSF52283">
    <property type="entry name" value="Formate/glycerate dehydrogenase catalytic domain-like"/>
    <property type="match status" value="1"/>
</dbReference>
<dbReference type="PANTHER" id="PTHR43026">
    <property type="entry name" value="2-HYDROXYACID DEHYDROGENASE HOMOLOG 1-RELATED"/>
    <property type="match status" value="1"/>
</dbReference>
<dbReference type="GO" id="GO:0008720">
    <property type="term" value="F:D-lactate dehydrogenase (NAD+) activity"/>
    <property type="evidence" value="ECO:0007669"/>
    <property type="project" value="TreeGrafter"/>
</dbReference>
<keyword evidence="2 4" id="KW-0560">Oxidoreductase</keyword>
<dbReference type="EMBL" id="JQBT01000033">
    <property type="protein sequence ID" value="KRN78802.1"/>
    <property type="molecule type" value="Genomic_DNA"/>
</dbReference>
<comment type="caution">
    <text evidence="7">The sequence shown here is derived from an EMBL/GenBank/DDBJ whole genome shotgun (WGS) entry which is preliminary data.</text>
</comment>
<accession>A0A0R2JNU7</accession>
<evidence type="ECO:0000259" key="6">
    <source>
        <dbReference type="Pfam" id="PF02826"/>
    </source>
</evidence>
<dbReference type="InterPro" id="IPR036291">
    <property type="entry name" value="NAD(P)-bd_dom_sf"/>
</dbReference>
<evidence type="ECO:0000313" key="7">
    <source>
        <dbReference type="EMBL" id="KRN78802.1"/>
    </source>
</evidence>
<dbReference type="PATRIC" id="fig|1122148.6.peg.1108"/>
<evidence type="ECO:0000256" key="3">
    <source>
        <dbReference type="ARBA" id="ARBA00023027"/>
    </source>
</evidence>
<evidence type="ECO:0000259" key="5">
    <source>
        <dbReference type="Pfam" id="PF00389"/>
    </source>
</evidence>
<proteinExistence type="inferred from homology"/>
<dbReference type="STRING" id="53444.AYR59_02755"/>
<organism evidence="7 8">
    <name type="scientific">Fructilactobacillus lindneri DSM 20690 = JCM 11027</name>
    <dbReference type="NCBI Taxonomy" id="1122148"/>
    <lineage>
        <taxon>Bacteria</taxon>
        <taxon>Bacillati</taxon>
        <taxon>Bacillota</taxon>
        <taxon>Bacilli</taxon>
        <taxon>Lactobacillales</taxon>
        <taxon>Lactobacillaceae</taxon>
        <taxon>Fructilactobacillus</taxon>
    </lineage>
</organism>
<evidence type="ECO:0000256" key="4">
    <source>
        <dbReference type="RuleBase" id="RU003719"/>
    </source>
</evidence>
<keyword evidence="3" id="KW-0520">NAD</keyword>
<gene>
    <name evidence="7" type="ORF">IV52_GL001082</name>
</gene>
<evidence type="ECO:0000256" key="2">
    <source>
        <dbReference type="ARBA" id="ARBA00023002"/>
    </source>
</evidence>
<dbReference type="InterPro" id="IPR029753">
    <property type="entry name" value="D-isomer_DH_CS"/>
</dbReference>
<dbReference type="RefSeq" id="WP_054646013.1">
    <property type="nucleotide sequence ID" value="NZ_FUXS01000002.1"/>
</dbReference>
<dbReference type="GO" id="GO:0051287">
    <property type="term" value="F:NAD binding"/>
    <property type="evidence" value="ECO:0007669"/>
    <property type="project" value="InterPro"/>
</dbReference>
<dbReference type="Pfam" id="PF00389">
    <property type="entry name" value="2-Hacid_dh"/>
    <property type="match status" value="1"/>
</dbReference>
<dbReference type="InterPro" id="IPR006140">
    <property type="entry name" value="D-isomer_DH_NAD-bd"/>
</dbReference>
<protein>
    <submittedName>
        <fullName evidence="7">D-lactate dehydrogenase</fullName>
    </submittedName>
</protein>
<dbReference type="PANTHER" id="PTHR43026:SF1">
    <property type="entry name" value="2-HYDROXYACID DEHYDROGENASE HOMOLOG 1-RELATED"/>
    <property type="match status" value="1"/>
</dbReference>
<dbReference type="PROSITE" id="PS00671">
    <property type="entry name" value="D_2_HYDROXYACID_DH_3"/>
    <property type="match status" value="1"/>
</dbReference>
<dbReference type="InterPro" id="IPR058205">
    <property type="entry name" value="D-LDH-like"/>
</dbReference>
<dbReference type="Proteomes" id="UP000051565">
    <property type="component" value="Unassembled WGS sequence"/>
</dbReference>
<reference evidence="7 8" key="1">
    <citation type="journal article" date="2015" name="Genome Announc.">
        <title>Expanding the biotechnology potential of lactobacilli through comparative genomics of 213 strains and associated genera.</title>
        <authorList>
            <person name="Sun Z."/>
            <person name="Harris H.M."/>
            <person name="McCann A."/>
            <person name="Guo C."/>
            <person name="Argimon S."/>
            <person name="Zhang W."/>
            <person name="Yang X."/>
            <person name="Jeffery I.B."/>
            <person name="Cooney J.C."/>
            <person name="Kagawa T.F."/>
            <person name="Liu W."/>
            <person name="Song Y."/>
            <person name="Salvetti E."/>
            <person name="Wrobel A."/>
            <person name="Rasinkangas P."/>
            <person name="Parkhill J."/>
            <person name="Rea M.C."/>
            <person name="O'Sullivan O."/>
            <person name="Ritari J."/>
            <person name="Douillard F.P."/>
            <person name="Paul Ross R."/>
            <person name="Yang R."/>
            <person name="Briner A.E."/>
            <person name="Felis G.E."/>
            <person name="de Vos W.M."/>
            <person name="Barrangou R."/>
            <person name="Klaenhammer T.R."/>
            <person name="Caufield P.W."/>
            <person name="Cui Y."/>
            <person name="Zhang H."/>
            <person name="O'Toole P.W."/>
        </authorList>
    </citation>
    <scope>NUCLEOTIDE SEQUENCE [LARGE SCALE GENOMIC DNA]</scope>
    <source>
        <strain evidence="7 8">DSM 20690</strain>
    </source>
</reference>
<dbReference type="InterPro" id="IPR006139">
    <property type="entry name" value="D-isomer_2_OHA_DH_cat_dom"/>
</dbReference>
<dbReference type="Pfam" id="PF02826">
    <property type="entry name" value="2-Hacid_dh_C"/>
    <property type="match status" value="1"/>
</dbReference>
<evidence type="ECO:0000256" key="1">
    <source>
        <dbReference type="ARBA" id="ARBA00005854"/>
    </source>
</evidence>
<feature type="domain" description="D-isomer specific 2-hydroxyacid dehydrogenase catalytic" evidence="5">
    <location>
        <begin position="6"/>
        <end position="329"/>
    </location>
</feature>
<dbReference type="Gene3D" id="3.40.50.720">
    <property type="entry name" value="NAD(P)-binding Rossmann-like Domain"/>
    <property type="match status" value="2"/>
</dbReference>
<name>A0A0R2JNU7_9LACO</name>
<sequence length="330" mass="36086">MAKITIYNVKDYEKPFYEDLNKYDFDLNFVTGPLTAENTNMAEGSVGVLIDGSTNADADIFAAMKNLGVKYVFTRFVGYNNIDLKAASARDITVARVPSYSPYSVAELALTMGVTLTRHVAQATTNTHLGNFMILPSYFAKEIDQLTVGIIGVGHMGAAEAKLYHNLGAKVLGYQRHPNDNPDVSFVDETELLASSDIVSIHVPYFPGENDMMIGATEIGSMKDDAILVNTARGELVNTGAVTAALDDGTLGGYAADVVPDENQIFGKQFDSLDDLPDQELLDLMKKYPNVIITPHMGYDTEPALEDMIKVSYENFHDVLTKGETENQIK</sequence>
<dbReference type="SUPFAM" id="SSF51735">
    <property type="entry name" value="NAD(P)-binding Rossmann-fold domains"/>
    <property type="match status" value="1"/>
</dbReference>